<dbReference type="Proteomes" id="UP000664169">
    <property type="component" value="Unassembled WGS sequence"/>
</dbReference>
<keyword evidence="5 9" id="KW-0812">Transmembrane</keyword>
<feature type="transmembrane region" description="Helical" evidence="9">
    <location>
        <begin position="240"/>
        <end position="266"/>
    </location>
</feature>
<dbReference type="GO" id="GO:0016020">
    <property type="term" value="C:membrane"/>
    <property type="evidence" value="ECO:0007669"/>
    <property type="project" value="UniProtKB-SubCell"/>
</dbReference>
<dbReference type="AlphaFoldDB" id="A0A8H3IBS3"/>
<feature type="compositionally biased region" description="Polar residues" evidence="8">
    <location>
        <begin position="102"/>
        <end position="119"/>
    </location>
</feature>
<sequence>MTIREDIPKDAGITDDATNSTIAEPQVPNPSDRAGTSPGQSSAVEGSIRRPVTITPPRDPELEGSWEQSPLDIAIRRRLFFRSKSKKGAASEIFGKRRLSPTEAQSRTSAADTLRQSDSLEIADGKDGEPRAKAEPDSPTSTQVDGQLSGQQPSTPVINTKGKFPIFKAEKVEQEEPHTPRQSNEAKPPRNFVCPRVDAVDLRRALSNLNLFIQRIVFGSIVLAMNIACLVAALKSERHLWVLIIILLVKAKDIFSTFIQVGWLAFSCFWRRKKKQQPRISGKWILTCITAFEETEEQIMRTINSVIDNAPQKHHMAMVIMVDGRPQKILPHFTEVNQIIHRPYRTWRHAHNEVNIYTGLIKGMPIIMFEKIANAGKKDSLILCHDLFNHMRENVPDPTKEMRAEVWTKLLPQIIRMDMPQKFDFLFFTDVDSMIYEDTLNHLAQALSEEPDSIAACGLVLAAMMPENTWSMWYLYQQFQYTFGQFNRPEMAGAVTLYANPIIDRMVFQHQVQYLGTDRRMTWCMLEQSRHLKTLFVPEATSQTVAPQSLLHYMSQRRRWGSNAYFNDVLYIFGHKSWLITRLWALIEIIRQTLVYYRLANTIMFIHGLTRHFSIIKLVPYLVVTQTPAVWFCILVLHEPILRRQAHKLFVGWLINKVVSPIFAIMVFSRVLLNLGNTNWGRKGGSTHTMSALDILHALTPKRSWTPAHITTLVRDTIRERTKKIHRTKSKLVVPEYNGQQKPPDSTPEIHEKKQRIVSWTSSSMPASPMRAHIPSAENVDSQEVIRRLKIARG</sequence>
<dbReference type="GO" id="GO:0006031">
    <property type="term" value="P:chitin biosynthetic process"/>
    <property type="evidence" value="ECO:0007669"/>
    <property type="project" value="TreeGrafter"/>
</dbReference>
<keyword evidence="11" id="KW-1185">Reference proteome</keyword>
<dbReference type="InterPro" id="IPR029044">
    <property type="entry name" value="Nucleotide-diphossugar_trans"/>
</dbReference>
<keyword evidence="7 9" id="KW-0472">Membrane</keyword>
<comment type="subcellular location">
    <subcellularLocation>
        <location evidence="1">Membrane</location>
        <topology evidence="1">Multi-pass membrane protein</topology>
    </subcellularLocation>
</comment>
<feature type="region of interest" description="Disordered" evidence="8">
    <location>
        <begin position="736"/>
        <end position="780"/>
    </location>
</feature>
<proteinExistence type="predicted"/>
<evidence type="ECO:0000256" key="4">
    <source>
        <dbReference type="ARBA" id="ARBA00022679"/>
    </source>
</evidence>
<protein>
    <recommendedName>
        <fullName evidence="2">chitin synthase</fullName>
        <ecNumber evidence="2">2.4.1.16</ecNumber>
    </recommendedName>
</protein>
<accession>A0A8H3IBS3</accession>
<dbReference type="SUPFAM" id="SSF53448">
    <property type="entry name" value="Nucleotide-diphospho-sugar transferases"/>
    <property type="match status" value="1"/>
</dbReference>
<dbReference type="GO" id="GO:0071944">
    <property type="term" value="C:cell periphery"/>
    <property type="evidence" value="ECO:0007669"/>
    <property type="project" value="TreeGrafter"/>
</dbReference>
<feature type="region of interest" description="Disordered" evidence="8">
    <location>
        <begin position="84"/>
        <end position="157"/>
    </location>
</feature>
<evidence type="ECO:0000313" key="11">
    <source>
        <dbReference type="Proteomes" id="UP000664169"/>
    </source>
</evidence>
<evidence type="ECO:0000256" key="2">
    <source>
        <dbReference type="ARBA" id="ARBA00012543"/>
    </source>
</evidence>
<feature type="compositionally biased region" description="Polar residues" evidence="8">
    <location>
        <begin position="138"/>
        <end position="157"/>
    </location>
</feature>
<keyword evidence="4" id="KW-0808">Transferase</keyword>
<evidence type="ECO:0000256" key="5">
    <source>
        <dbReference type="ARBA" id="ARBA00022692"/>
    </source>
</evidence>
<evidence type="ECO:0000256" key="1">
    <source>
        <dbReference type="ARBA" id="ARBA00004141"/>
    </source>
</evidence>
<dbReference type="Pfam" id="PF03142">
    <property type="entry name" value="Chitin_synth_2"/>
    <property type="match status" value="1"/>
</dbReference>
<feature type="transmembrane region" description="Helical" evidence="9">
    <location>
        <begin position="212"/>
        <end position="234"/>
    </location>
</feature>
<keyword evidence="6 9" id="KW-1133">Transmembrane helix</keyword>
<dbReference type="OrthoDB" id="370884at2759"/>
<name>A0A8H3IBS3_9LECA</name>
<evidence type="ECO:0000256" key="8">
    <source>
        <dbReference type="SAM" id="MobiDB-lite"/>
    </source>
</evidence>
<dbReference type="EC" id="2.4.1.16" evidence="2"/>
<dbReference type="InterPro" id="IPR004835">
    <property type="entry name" value="Chitin_synth"/>
</dbReference>
<feature type="compositionally biased region" description="Basic and acidic residues" evidence="8">
    <location>
        <begin position="123"/>
        <end position="136"/>
    </location>
</feature>
<evidence type="ECO:0000256" key="3">
    <source>
        <dbReference type="ARBA" id="ARBA00022676"/>
    </source>
</evidence>
<feature type="region of interest" description="Disordered" evidence="8">
    <location>
        <begin position="1"/>
        <end position="69"/>
    </location>
</feature>
<feature type="transmembrane region" description="Helical" evidence="9">
    <location>
        <begin position="650"/>
        <end position="673"/>
    </location>
</feature>
<gene>
    <name evidence="10" type="ORF">GOMPHAMPRED_007046</name>
</gene>
<reference evidence="10" key="1">
    <citation type="submission" date="2021-03" db="EMBL/GenBank/DDBJ databases">
        <authorList>
            <person name="Tagirdzhanova G."/>
        </authorList>
    </citation>
    <scope>NUCLEOTIDE SEQUENCE</scope>
</reference>
<dbReference type="GO" id="GO:0004100">
    <property type="term" value="F:chitin synthase activity"/>
    <property type="evidence" value="ECO:0007669"/>
    <property type="project" value="UniProtKB-EC"/>
</dbReference>
<dbReference type="PANTHER" id="PTHR22914:SF41">
    <property type="entry name" value="CHITIN SYNTHASE 7"/>
    <property type="match status" value="1"/>
</dbReference>
<feature type="transmembrane region" description="Helical" evidence="9">
    <location>
        <begin position="618"/>
        <end position="638"/>
    </location>
</feature>
<evidence type="ECO:0000313" key="10">
    <source>
        <dbReference type="EMBL" id="CAF9910325.1"/>
    </source>
</evidence>
<dbReference type="PANTHER" id="PTHR22914">
    <property type="entry name" value="CHITIN SYNTHASE"/>
    <property type="match status" value="1"/>
</dbReference>
<comment type="caution">
    <text evidence="10">The sequence shown here is derived from an EMBL/GenBank/DDBJ whole genome shotgun (WGS) entry which is preliminary data.</text>
</comment>
<keyword evidence="3" id="KW-0328">Glycosyltransferase</keyword>
<dbReference type="EMBL" id="CAJPDQ010000005">
    <property type="protein sequence ID" value="CAF9910325.1"/>
    <property type="molecule type" value="Genomic_DNA"/>
</dbReference>
<dbReference type="GO" id="GO:0030428">
    <property type="term" value="C:cell septum"/>
    <property type="evidence" value="ECO:0007669"/>
    <property type="project" value="TreeGrafter"/>
</dbReference>
<evidence type="ECO:0000256" key="6">
    <source>
        <dbReference type="ARBA" id="ARBA00022989"/>
    </source>
</evidence>
<evidence type="ECO:0000256" key="9">
    <source>
        <dbReference type="SAM" id="Phobius"/>
    </source>
</evidence>
<evidence type="ECO:0000256" key="7">
    <source>
        <dbReference type="ARBA" id="ARBA00023136"/>
    </source>
</evidence>
<organism evidence="10 11">
    <name type="scientific">Gomphillus americanus</name>
    <dbReference type="NCBI Taxonomy" id="1940652"/>
    <lineage>
        <taxon>Eukaryota</taxon>
        <taxon>Fungi</taxon>
        <taxon>Dikarya</taxon>
        <taxon>Ascomycota</taxon>
        <taxon>Pezizomycotina</taxon>
        <taxon>Lecanoromycetes</taxon>
        <taxon>OSLEUM clade</taxon>
        <taxon>Ostropomycetidae</taxon>
        <taxon>Ostropales</taxon>
        <taxon>Graphidaceae</taxon>
        <taxon>Gomphilloideae</taxon>
        <taxon>Gomphillus</taxon>
    </lineage>
</organism>